<dbReference type="Proteomes" id="UP000001317">
    <property type="component" value="Chromosome"/>
</dbReference>
<dbReference type="PRINTS" id="PR01021">
    <property type="entry name" value="OMPADOMAIN"/>
</dbReference>
<dbReference type="PANTHER" id="PTHR30329">
    <property type="entry name" value="STATOR ELEMENT OF FLAGELLAR MOTOR COMPLEX"/>
    <property type="match status" value="1"/>
</dbReference>
<dbReference type="SUPFAM" id="SSF103088">
    <property type="entry name" value="OmpA-like"/>
    <property type="match status" value="1"/>
</dbReference>
<reference evidence="6" key="1">
    <citation type="submission" date="2008-01" db="EMBL/GenBank/DDBJ databases">
        <title>Complete sequence of Shewanella halifaxensis HAW-EB4.</title>
        <authorList>
            <consortium name="US DOE Joint Genome Institute"/>
            <person name="Copeland A."/>
            <person name="Lucas S."/>
            <person name="Lapidus A."/>
            <person name="Glavina del Rio T."/>
            <person name="Dalin E."/>
            <person name="Tice H."/>
            <person name="Bruce D."/>
            <person name="Goodwin L."/>
            <person name="Pitluck S."/>
            <person name="Sims D."/>
            <person name="Brettin T."/>
            <person name="Detter J.C."/>
            <person name="Han C."/>
            <person name="Kuske C.R."/>
            <person name="Schmutz J."/>
            <person name="Larimer F."/>
            <person name="Land M."/>
            <person name="Hauser L."/>
            <person name="Kyrpides N."/>
            <person name="Kim E."/>
            <person name="Zhao J.-S."/>
            <person name="Richardson P."/>
        </authorList>
    </citation>
    <scope>NUCLEOTIDE SEQUENCE [LARGE SCALE GENOMIC DNA]</scope>
    <source>
        <strain evidence="6">HAW-EB4</strain>
    </source>
</reference>
<dbReference type="EMBL" id="CP000931">
    <property type="protein sequence ID" value="ABZ75753.1"/>
    <property type="molecule type" value="Genomic_DNA"/>
</dbReference>
<dbReference type="InterPro" id="IPR006665">
    <property type="entry name" value="OmpA-like"/>
</dbReference>
<proteinExistence type="predicted"/>
<accession>B0TJW6</accession>
<feature type="chain" id="PRO_5002756364" evidence="4">
    <location>
        <begin position="20"/>
        <end position="199"/>
    </location>
</feature>
<dbReference type="PANTHER" id="PTHR30329:SF20">
    <property type="entry name" value="EXPORTED PROTEIN"/>
    <property type="match status" value="1"/>
</dbReference>
<dbReference type="InterPro" id="IPR028974">
    <property type="entry name" value="TSP_type-3_rpt"/>
</dbReference>
<feature type="signal peptide" evidence="4">
    <location>
        <begin position="1"/>
        <end position="19"/>
    </location>
</feature>
<dbReference type="HOGENOM" id="CLU_016890_6_1_6"/>
<dbReference type="InterPro" id="IPR036737">
    <property type="entry name" value="OmpA-like_sf"/>
</dbReference>
<dbReference type="Gene3D" id="3.30.1330.60">
    <property type="entry name" value="OmpA-like domain"/>
    <property type="match status" value="1"/>
</dbReference>
<sequence length="199" mass="21429">MTKLTLVLIITILLSAALGAQPWQDSDLDGVPDLKDACAATPPNTVVDANGCEKALANERGLTPSIAITPDLCLRTNGGKRYPAVCTKLSSIAVKFEFARADVLLSQAQTLEVIARWLKSTGGDLLLVGHTDSVGSPAYNLQLSFERAEQVKNVLVEQFGLLASRFQVVGVGSAEPIADNRTRQGREQNRRVEFLVIVQ</sequence>
<evidence type="ECO:0000313" key="6">
    <source>
        <dbReference type="EMBL" id="ABZ75753.1"/>
    </source>
</evidence>
<evidence type="ECO:0000256" key="1">
    <source>
        <dbReference type="ARBA" id="ARBA00004442"/>
    </source>
</evidence>
<dbReference type="PROSITE" id="PS51123">
    <property type="entry name" value="OMPA_2"/>
    <property type="match status" value="1"/>
</dbReference>
<evidence type="ECO:0000259" key="5">
    <source>
        <dbReference type="PROSITE" id="PS51123"/>
    </source>
</evidence>
<evidence type="ECO:0000256" key="4">
    <source>
        <dbReference type="SAM" id="SignalP"/>
    </source>
</evidence>
<evidence type="ECO:0000256" key="2">
    <source>
        <dbReference type="ARBA" id="ARBA00023136"/>
    </source>
</evidence>
<dbReference type="eggNOG" id="COG2885">
    <property type="taxonomic scope" value="Bacteria"/>
</dbReference>
<dbReference type="SUPFAM" id="SSF103647">
    <property type="entry name" value="TSP type-3 repeat"/>
    <property type="match status" value="1"/>
</dbReference>
<keyword evidence="4" id="KW-0732">Signal</keyword>
<dbReference type="STRING" id="458817.Shal_1184"/>
<gene>
    <name evidence="6" type="ordered locus">Shal_1184</name>
</gene>
<comment type="subcellular location">
    <subcellularLocation>
        <location evidence="1">Cell outer membrane</location>
    </subcellularLocation>
</comment>
<dbReference type="InterPro" id="IPR006664">
    <property type="entry name" value="OMP_bac"/>
</dbReference>
<evidence type="ECO:0000256" key="3">
    <source>
        <dbReference type="PROSITE-ProRule" id="PRU00473"/>
    </source>
</evidence>
<dbReference type="AlphaFoldDB" id="B0TJW6"/>
<dbReference type="Pfam" id="PF00691">
    <property type="entry name" value="OmpA"/>
    <property type="match status" value="1"/>
</dbReference>
<dbReference type="KEGG" id="shl:Shal_1184"/>
<keyword evidence="2 3" id="KW-0472">Membrane</keyword>
<organism evidence="6 7">
    <name type="scientific">Shewanella halifaxensis (strain HAW-EB4)</name>
    <dbReference type="NCBI Taxonomy" id="458817"/>
    <lineage>
        <taxon>Bacteria</taxon>
        <taxon>Pseudomonadati</taxon>
        <taxon>Pseudomonadota</taxon>
        <taxon>Gammaproteobacteria</taxon>
        <taxon>Alteromonadales</taxon>
        <taxon>Shewanellaceae</taxon>
        <taxon>Shewanella</taxon>
    </lineage>
</organism>
<keyword evidence="7" id="KW-1185">Reference proteome</keyword>
<name>B0TJW6_SHEHH</name>
<dbReference type="GO" id="GO:0005509">
    <property type="term" value="F:calcium ion binding"/>
    <property type="evidence" value="ECO:0007669"/>
    <property type="project" value="InterPro"/>
</dbReference>
<feature type="domain" description="OmpA-like" evidence="5">
    <location>
        <begin position="83"/>
        <end position="199"/>
    </location>
</feature>
<dbReference type="InterPro" id="IPR050330">
    <property type="entry name" value="Bact_OuterMem_StrucFunc"/>
</dbReference>
<dbReference type="GO" id="GO:0009279">
    <property type="term" value="C:cell outer membrane"/>
    <property type="evidence" value="ECO:0007669"/>
    <property type="project" value="UniProtKB-SubCell"/>
</dbReference>
<protein>
    <submittedName>
        <fullName evidence="6">OmpA/MotB domain protein</fullName>
    </submittedName>
</protein>
<evidence type="ECO:0000313" key="7">
    <source>
        <dbReference type="Proteomes" id="UP000001317"/>
    </source>
</evidence>
<dbReference type="CDD" id="cd07185">
    <property type="entry name" value="OmpA_C-like"/>
    <property type="match status" value="1"/>
</dbReference>